<keyword evidence="5 6" id="KW-0408">Iron</keyword>
<keyword evidence="2 6" id="KW-0349">Heme</keyword>
<accession>A0A431VQB0</accession>
<dbReference type="GO" id="GO:0009055">
    <property type="term" value="F:electron transfer activity"/>
    <property type="evidence" value="ECO:0007669"/>
    <property type="project" value="InterPro"/>
</dbReference>
<keyword evidence="1" id="KW-0813">Transport</keyword>
<dbReference type="InterPro" id="IPR036909">
    <property type="entry name" value="Cyt_c-like_dom_sf"/>
</dbReference>
<sequence length="228" mass="22372">MKYPEAIGAAFVTAVLAAAIGLTQVRTPSSEGLGAGNMPITNPVEGEVGAGQQSQPVEASDQPISTDTPAEGTEEGGAEGSESSGTGGADTSSATGTPATTDSAVTTDKAEGAAENESGTPEAAEEGTSEEATPAAGATESSAQGDAAAGQEIFAGSCGGCHGAQGQGGIGPAMTENANGWDLTGFTQTLREGVTPDGRELAPTMPRFSEAQLSDADVANIHAWVQSL</sequence>
<evidence type="ECO:0000256" key="2">
    <source>
        <dbReference type="ARBA" id="ARBA00022617"/>
    </source>
</evidence>
<dbReference type="AlphaFoldDB" id="A0A431VQB0"/>
<keyword evidence="10" id="KW-1185">Reference proteome</keyword>
<dbReference type="EMBL" id="RXPE01000029">
    <property type="protein sequence ID" value="RTR25369.1"/>
    <property type="molecule type" value="Genomic_DNA"/>
</dbReference>
<evidence type="ECO:0000256" key="5">
    <source>
        <dbReference type="ARBA" id="ARBA00023004"/>
    </source>
</evidence>
<dbReference type="PANTHER" id="PTHR37823:SF1">
    <property type="entry name" value="CYTOCHROME C-553-LIKE"/>
    <property type="match status" value="1"/>
</dbReference>
<evidence type="ECO:0000256" key="1">
    <source>
        <dbReference type="ARBA" id="ARBA00022448"/>
    </source>
</evidence>
<dbReference type="PROSITE" id="PS51007">
    <property type="entry name" value="CYTC"/>
    <property type="match status" value="1"/>
</dbReference>
<dbReference type="Proteomes" id="UP000277766">
    <property type="component" value="Unassembled WGS sequence"/>
</dbReference>
<dbReference type="GO" id="GO:0020037">
    <property type="term" value="F:heme binding"/>
    <property type="evidence" value="ECO:0007669"/>
    <property type="project" value="InterPro"/>
</dbReference>
<feature type="compositionally biased region" description="Low complexity" evidence="7">
    <location>
        <begin position="80"/>
        <end position="104"/>
    </location>
</feature>
<evidence type="ECO:0000256" key="7">
    <source>
        <dbReference type="SAM" id="MobiDB-lite"/>
    </source>
</evidence>
<keyword evidence="3 6" id="KW-0479">Metal-binding</keyword>
<name>A0A431VQB0_9DEIO</name>
<dbReference type="SUPFAM" id="SSF46626">
    <property type="entry name" value="Cytochrome c"/>
    <property type="match status" value="1"/>
</dbReference>
<evidence type="ECO:0000256" key="4">
    <source>
        <dbReference type="ARBA" id="ARBA00022982"/>
    </source>
</evidence>
<dbReference type="RefSeq" id="WP_126352842.1">
    <property type="nucleotide sequence ID" value="NZ_CP086381.1"/>
</dbReference>
<dbReference type="InterPro" id="IPR051811">
    <property type="entry name" value="Cytochrome_c550/c551-like"/>
</dbReference>
<dbReference type="Pfam" id="PF13442">
    <property type="entry name" value="Cytochrome_CBB3"/>
    <property type="match status" value="1"/>
</dbReference>
<gene>
    <name evidence="9" type="ORF">EJ104_11135</name>
</gene>
<keyword evidence="4" id="KW-0249">Electron transport</keyword>
<dbReference type="PANTHER" id="PTHR37823">
    <property type="entry name" value="CYTOCHROME C-553-LIKE"/>
    <property type="match status" value="1"/>
</dbReference>
<dbReference type="InterPro" id="IPR009056">
    <property type="entry name" value="Cyt_c-like_dom"/>
</dbReference>
<dbReference type="GO" id="GO:0046872">
    <property type="term" value="F:metal ion binding"/>
    <property type="evidence" value="ECO:0007669"/>
    <property type="project" value="UniProtKB-KW"/>
</dbReference>
<evidence type="ECO:0000256" key="6">
    <source>
        <dbReference type="PROSITE-ProRule" id="PRU00433"/>
    </source>
</evidence>
<feature type="domain" description="Cytochrome c" evidence="8">
    <location>
        <begin position="145"/>
        <end position="228"/>
    </location>
</feature>
<evidence type="ECO:0000259" key="8">
    <source>
        <dbReference type="PROSITE" id="PS51007"/>
    </source>
</evidence>
<comment type="caution">
    <text evidence="9">The sequence shown here is derived from an EMBL/GenBank/DDBJ whole genome shotgun (WGS) entry which is preliminary data.</text>
</comment>
<evidence type="ECO:0000256" key="3">
    <source>
        <dbReference type="ARBA" id="ARBA00022723"/>
    </source>
</evidence>
<evidence type="ECO:0000313" key="9">
    <source>
        <dbReference type="EMBL" id="RTR25369.1"/>
    </source>
</evidence>
<protein>
    <submittedName>
        <fullName evidence="9">C-type cytochrome</fullName>
    </submittedName>
</protein>
<evidence type="ECO:0000313" key="10">
    <source>
        <dbReference type="Proteomes" id="UP000277766"/>
    </source>
</evidence>
<feature type="region of interest" description="Disordered" evidence="7">
    <location>
        <begin position="27"/>
        <end position="148"/>
    </location>
</feature>
<organism evidence="9 10">
    <name type="scientific">Deinococcus radiophilus</name>
    <dbReference type="NCBI Taxonomy" id="32062"/>
    <lineage>
        <taxon>Bacteria</taxon>
        <taxon>Thermotogati</taxon>
        <taxon>Deinococcota</taxon>
        <taxon>Deinococci</taxon>
        <taxon>Deinococcales</taxon>
        <taxon>Deinococcaceae</taxon>
        <taxon>Deinococcus</taxon>
    </lineage>
</organism>
<dbReference type="Gene3D" id="1.10.760.10">
    <property type="entry name" value="Cytochrome c-like domain"/>
    <property type="match status" value="1"/>
</dbReference>
<proteinExistence type="predicted"/>
<reference evidence="9 10" key="1">
    <citation type="submission" date="2018-12" db="EMBL/GenBank/DDBJ databases">
        <title>Deinococcus radiophilus ATCC 27603 genome sequencing and assembly.</title>
        <authorList>
            <person name="Maclea K.S."/>
            <person name="Maynard C.R."/>
        </authorList>
    </citation>
    <scope>NUCLEOTIDE SEQUENCE [LARGE SCALE GENOMIC DNA]</scope>
    <source>
        <strain evidence="9 10">ATCC 27603</strain>
    </source>
</reference>
<dbReference type="OrthoDB" id="69338at2"/>
<feature type="compositionally biased region" description="Polar residues" evidence="7">
    <location>
        <begin position="51"/>
        <end position="65"/>
    </location>
</feature>
<feature type="compositionally biased region" description="Low complexity" evidence="7">
    <location>
        <begin position="130"/>
        <end position="143"/>
    </location>
</feature>